<organism evidence="9">
    <name type="scientific">hydrothermal vent metagenome</name>
    <dbReference type="NCBI Taxonomy" id="652676"/>
    <lineage>
        <taxon>unclassified sequences</taxon>
        <taxon>metagenomes</taxon>
        <taxon>ecological metagenomes</taxon>
    </lineage>
</organism>
<gene>
    <name evidence="9" type="ORF">MNBD_GAMMA09-3370</name>
</gene>
<evidence type="ECO:0000256" key="6">
    <source>
        <dbReference type="ARBA" id="ARBA00023136"/>
    </source>
</evidence>
<dbReference type="CDD" id="cd07185">
    <property type="entry name" value="OmpA_C-like"/>
    <property type="match status" value="1"/>
</dbReference>
<dbReference type="PANTHER" id="PTHR30329:SF21">
    <property type="entry name" value="LIPOPROTEIN YIAD-RELATED"/>
    <property type="match status" value="1"/>
</dbReference>
<evidence type="ECO:0000256" key="4">
    <source>
        <dbReference type="ARBA" id="ARBA00022692"/>
    </source>
</evidence>
<sequence>MKLDQLTVDSDDEGLDVFYISFGDLMVILCVFLVMLLTMSKVDIGSFEKVKSVMTGSTENTLVELAGDLKKIIEGTPGIPGATVHLAKDGVRVDLDTAVLFSPGSAIIKKQALESFEPLLKKIKATEYLVDIEGHTDDVPFYRYHEGEIESNWSLSGKRASSVILHLRSLKFSSKRLRAIGYAYTRPLIKIKGKSGAALEEARARNRRVSLLIR</sequence>
<dbReference type="InterPro" id="IPR036737">
    <property type="entry name" value="OmpA-like_sf"/>
</dbReference>
<evidence type="ECO:0000313" key="9">
    <source>
        <dbReference type="EMBL" id="VAW69619.1"/>
    </source>
</evidence>
<keyword evidence="5 7" id="KW-1133">Transmembrane helix</keyword>
<proteinExistence type="inferred from homology"/>
<dbReference type="EMBL" id="UOFI01000169">
    <property type="protein sequence ID" value="VAW69619.1"/>
    <property type="molecule type" value="Genomic_DNA"/>
</dbReference>
<evidence type="ECO:0000256" key="7">
    <source>
        <dbReference type="SAM" id="Phobius"/>
    </source>
</evidence>
<evidence type="ECO:0000259" key="8">
    <source>
        <dbReference type="PROSITE" id="PS51123"/>
    </source>
</evidence>
<dbReference type="Pfam" id="PF13677">
    <property type="entry name" value="MotB_plug"/>
    <property type="match status" value="1"/>
</dbReference>
<keyword evidence="4 7" id="KW-0812">Transmembrane</keyword>
<dbReference type="GO" id="GO:0005886">
    <property type="term" value="C:plasma membrane"/>
    <property type="evidence" value="ECO:0007669"/>
    <property type="project" value="UniProtKB-SubCell"/>
</dbReference>
<feature type="domain" description="OmpA-like" evidence="8">
    <location>
        <begin position="88"/>
        <end position="214"/>
    </location>
</feature>
<dbReference type="InterPro" id="IPR050330">
    <property type="entry name" value="Bact_OuterMem_StrucFunc"/>
</dbReference>
<protein>
    <recommendedName>
        <fullName evidence="8">OmpA-like domain-containing protein</fullName>
    </recommendedName>
</protein>
<evidence type="ECO:0000256" key="3">
    <source>
        <dbReference type="ARBA" id="ARBA00022475"/>
    </source>
</evidence>
<evidence type="ECO:0000256" key="1">
    <source>
        <dbReference type="ARBA" id="ARBA00004162"/>
    </source>
</evidence>
<dbReference type="PROSITE" id="PS51123">
    <property type="entry name" value="OMPA_2"/>
    <property type="match status" value="1"/>
</dbReference>
<dbReference type="AlphaFoldDB" id="A0A3B0Y637"/>
<dbReference type="InterPro" id="IPR006665">
    <property type="entry name" value="OmpA-like"/>
</dbReference>
<dbReference type="Pfam" id="PF00691">
    <property type="entry name" value="OmpA"/>
    <property type="match status" value="1"/>
</dbReference>
<dbReference type="PANTHER" id="PTHR30329">
    <property type="entry name" value="STATOR ELEMENT OF FLAGELLAR MOTOR COMPLEX"/>
    <property type="match status" value="1"/>
</dbReference>
<reference evidence="9" key="1">
    <citation type="submission" date="2018-06" db="EMBL/GenBank/DDBJ databases">
        <authorList>
            <person name="Zhirakovskaya E."/>
        </authorList>
    </citation>
    <scope>NUCLEOTIDE SEQUENCE</scope>
</reference>
<evidence type="ECO:0000256" key="5">
    <source>
        <dbReference type="ARBA" id="ARBA00022989"/>
    </source>
</evidence>
<keyword evidence="6 7" id="KW-0472">Membrane</keyword>
<evidence type="ECO:0000256" key="2">
    <source>
        <dbReference type="ARBA" id="ARBA00008914"/>
    </source>
</evidence>
<comment type="similarity">
    <text evidence="2">Belongs to the MotB family.</text>
</comment>
<dbReference type="Gene3D" id="3.30.1330.60">
    <property type="entry name" value="OmpA-like domain"/>
    <property type="match status" value="1"/>
</dbReference>
<name>A0A3B0Y637_9ZZZZ</name>
<comment type="subcellular location">
    <subcellularLocation>
        <location evidence="1">Cell membrane</location>
        <topology evidence="1">Single-pass membrane protein</topology>
    </subcellularLocation>
</comment>
<keyword evidence="3" id="KW-1003">Cell membrane</keyword>
<dbReference type="InterPro" id="IPR025713">
    <property type="entry name" value="MotB-like_N_dom"/>
</dbReference>
<accession>A0A3B0Y637</accession>
<dbReference type="SUPFAM" id="SSF103088">
    <property type="entry name" value="OmpA-like"/>
    <property type="match status" value="1"/>
</dbReference>
<feature type="transmembrane region" description="Helical" evidence="7">
    <location>
        <begin position="17"/>
        <end position="39"/>
    </location>
</feature>